<dbReference type="Proteomes" id="UP000027195">
    <property type="component" value="Unassembled WGS sequence"/>
</dbReference>
<evidence type="ECO:0008006" key="7">
    <source>
        <dbReference type="Google" id="ProtNLM"/>
    </source>
</evidence>
<sequence>MACITISGYPCSGKSHRAEQLKKALEDRLADSQNAGPKLKIHVLSDEEINVSRSAYDESRLEKPARSAMLTAITRHFSKDTILIIDGMNYIKGYRYQIYCAAREAGVRVCTLFVVATADMCRERNTQRDESSQYALSTLDNLIMRFEEPSSMVRWDSPLFTIPWDEELPVDDIWKAIISGEKRPPNQAVAVLTKAPTDALQTLEQTSGTLVQLILSAQSHAAAPGGVLTVTLPPSIRLQATVPSRNITLSELQRVKRQFVAVHKRALTQGLAGKGDLDWSEETIARKFISYLEETLN</sequence>
<comment type="subunit">
    <text evidence="4">Interacts with the elongator complex.</text>
</comment>
<dbReference type="GO" id="GO:0005524">
    <property type="term" value="F:ATP binding"/>
    <property type="evidence" value="ECO:0007669"/>
    <property type="project" value="UniProtKB-KW"/>
</dbReference>
<dbReference type="InterPro" id="IPR013641">
    <property type="entry name" value="KTI12/PSTK"/>
</dbReference>
<proteinExistence type="inferred from homology"/>
<evidence type="ECO:0000313" key="5">
    <source>
        <dbReference type="EMBL" id="KDQ21496.1"/>
    </source>
</evidence>
<dbReference type="InParanoid" id="A0A067NCI6"/>
<comment type="similarity">
    <text evidence="3">Belongs to the KTI12 family.</text>
</comment>
<evidence type="ECO:0000256" key="1">
    <source>
        <dbReference type="ARBA" id="ARBA00022741"/>
    </source>
</evidence>
<dbReference type="GO" id="GO:0006357">
    <property type="term" value="P:regulation of transcription by RNA polymerase II"/>
    <property type="evidence" value="ECO:0007669"/>
    <property type="project" value="UniProtKB-ARBA"/>
</dbReference>
<reference evidence="6" key="1">
    <citation type="journal article" date="2014" name="Proc. Natl. Acad. Sci. U.S.A.">
        <title>Extensive sampling of basidiomycete genomes demonstrates inadequacy of the white-rot/brown-rot paradigm for wood decay fungi.</title>
        <authorList>
            <person name="Riley R."/>
            <person name="Salamov A.A."/>
            <person name="Brown D.W."/>
            <person name="Nagy L.G."/>
            <person name="Floudas D."/>
            <person name="Held B.W."/>
            <person name="Levasseur A."/>
            <person name="Lombard V."/>
            <person name="Morin E."/>
            <person name="Otillar R."/>
            <person name="Lindquist E.A."/>
            <person name="Sun H."/>
            <person name="LaButti K.M."/>
            <person name="Schmutz J."/>
            <person name="Jabbour D."/>
            <person name="Luo H."/>
            <person name="Baker S.E."/>
            <person name="Pisabarro A.G."/>
            <person name="Walton J.D."/>
            <person name="Blanchette R.A."/>
            <person name="Henrissat B."/>
            <person name="Martin F."/>
            <person name="Cullen D."/>
            <person name="Hibbett D.S."/>
            <person name="Grigoriev I.V."/>
        </authorList>
    </citation>
    <scope>NUCLEOTIDE SEQUENCE [LARGE SCALE GENOMIC DNA]</scope>
    <source>
        <strain evidence="6">FD-172 SS1</strain>
    </source>
</reference>
<dbReference type="HOGENOM" id="CLU_027147_1_1_1"/>
<keyword evidence="1" id="KW-0547">Nucleotide-binding</keyword>
<name>A0A067NCI6_BOTB1</name>
<evidence type="ECO:0000256" key="2">
    <source>
        <dbReference type="ARBA" id="ARBA00022840"/>
    </source>
</evidence>
<dbReference type="SUPFAM" id="SSF52540">
    <property type="entry name" value="P-loop containing nucleoside triphosphate hydrolases"/>
    <property type="match status" value="1"/>
</dbReference>
<dbReference type="FunCoup" id="A0A067NCI6">
    <property type="interactions" value="325"/>
</dbReference>
<dbReference type="FunFam" id="3.40.50.300:FF:000827">
    <property type="entry name" value="KTI12 chromatin-associated homolog"/>
    <property type="match status" value="1"/>
</dbReference>
<dbReference type="AlphaFoldDB" id="A0A067NCI6"/>
<gene>
    <name evidence="5" type="ORF">BOTBODRAFT_50123</name>
</gene>
<dbReference type="STRING" id="930990.A0A067NCI6"/>
<keyword evidence="2" id="KW-0067">ATP-binding</keyword>
<evidence type="ECO:0000256" key="3">
    <source>
        <dbReference type="ARBA" id="ARBA00025768"/>
    </source>
</evidence>
<evidence type="ECO:0000256" key="4">
    <source>
        <dbReference type="ARBA" id="ARBA00063730"/>
    </source>
</evidence>
<organism evidence="5 6">
    <name type="scientific">Botryobasidium botryosum (strain FD-172 SS1)</name>
    <dbReference type="NCBI Taxonomy" id="930990"/>
    <lineage>
        <taxon>Eukaryota</taxon>
        <taxon>Fungi</taxon>
        <taxon>Dikarya</taxon>
        <taxon>Basidiomycota</taxon>
        <taxon>Agaricomycotina</taxon>
        <taxon>Agaricomycetes</taxon>
        <taxon>Cantharellales</taxon>
        <taxon>Botryobasidiaceae</taxon>
        <taxon>Botryobasidium</taxon>
    </lineage>
</organism>
<dbReference type="InterPro" id="IPR027417">
    <property type="entry name" value="P-loop_NTPase"/>
</dbReference>
<dbReference type="PANTHER" id="PTHR12435">
    <property type="match status" value="1"/>
</dbReference>
<protein>
    <recommendedName>
        <fullName evidence="7">Chromatin associated protein KTI12</fullName>
    </recommendedName>
</protein>
<dbReference type="Gene3D" id="3.40.50.300">
    <property type="entry name" value="P-loop containing nucleotide triphosphate hydrolases"/>
    <property type="match status" value="1"/>
</dbReference>
<dbReference type="OrthoDB" id="9972657at2759"/>
<keyword evidence="6" id="KW-1185">Reference proteome</keyword>
<accession>A0A067NCI6</accession>
<dbReference type="GO" id="GO:0006400">
    <property type="term" value="P:tRNA modification"/>
    <property type="evidence" value="ECO:0007669"/>
    <property type="project" value="UniProtKB-ARBA"/>
</dbReference>
<dbReference type="EMBL" id="KL198016">
    <property type="protein sequence ID" value="KDQ21496.1"/>
    <property type="molecule type" value="Genomic_DNA"/>
</dbReference>
<evidence type="ECO:0000313" key="6">
    <source>
        <dbReference type="Proteomes" id="UP000027195"/>
    </source>
</evidence>
<dbReference type="Pfam" id="PF08433">
    <property type="entry name" value="KTI12"/>
    <property type="match status" value="1"/>
</dbReference>